<comment type="caution">
    <text evidence="3">The sequence shown here is derived from an EMBL/GenBank/DDBJ whole genome shotgun (WGS) entry which is preliminary data.</text>
</comment>
<evidence type="ECO:0000313" key="3">
    <source>
        <dbReference type="EMBL" id="RXN08487.1"/>
    </source>
</evidence>
<gene>
    <name evidence="3" type="ORF">ROHU_035348</name>
</gene>
<proteinExistence type="predicted"/>
<feature type="region of interest" description="Disordered" evidence="2">
    <location>
        <begin position="1"/>
        <end position="39"/>
    </location>
</feature>
<evidence type="ECO:0000256" key="1">
    <source>
        <dbReference type="SAM" id="Coils"/>
    </source>
</evidence>
<keyword evidence="4" id="KW-1185">Reference proteome</keyword>
<dbReference type="STRING" id="84645.A0A498LSR1"/>
<dbReference type="Proteomes" id="UP000290572">
    <property type="component" value="Unassembled WGS sequence"/>
</dbReference>
<name>A0A498LSR1_LABRO</name>
<protein>
    <submittedName>
        <fullName evidence="3">Coiled-coil domain-containing protein 171</fullName>
    </submittedName>
</protein>
<dbReference type="AlphaFoldDB" id="A0A498LSR1"/>
<dbReference type="EMBL" id="QBIY01013311">
    <property type="protein sequence ID" value="RXN08487.1"/>
    <property type="molecule type" value="Genomic_DNA"/>
</dbReference>
<evidence type="ECO:0000256" key="2">
    <source>
        <dbReference type="SAM" id="MobiDB-lite"/>
    </source>
</evidence>
<organism evidence="3 4">
    <name type="scientific">Labeo rohita</name>
    <name type="common">Indian major carp</name>
    <name type="synonym">Cyprinus rohita</name>
    <dbReference type="NCBI Taxonomy" id="84645"/>
    <lineage>
        <taxon>Eukaryota</taxon>
        <taxon>Metazoa</taxon>
        <taxon>Chordata</taxon>
        <taxon>Craniata</taxon>
        <taxon>Vertebrata</taxon>
        <taxon>Euteleostomi</taxon>
        <taxon>Actinopterygii</taxon>
        <taxon>Neopterygii</taxon>
        <taxon>Teleostei</taxon>
        <taxon>Ostariophysi</taxon>
        <taxon>Cypriniformes</taxon>
        <taxon>Cyprinidae</taxon>
        <taxon>Labeoninae</taxon>
        <taxon>Labeonini</taxon>
        <taxon>Labeo</taxon>
    </lineage>
</organism>
<dbReference type="PANTHER" id="PTHR47899">
    <property type="entry name" value="COILED-COIL DOMAIN-CONTAINING PROTEIN 171"/>
    <property type="match status" value="1"/>
</dbReference>
<feature type="coiled-coil region" evidence="1">
    <location>
        <begin position="95"/>
        <end position="154"/>
    </location>
</feature>
<dbReference type="PANTHER" id="PTHR47899:SF1">
    <property type="entry name" value="COILED-COIL DOMAIN-CONTAINING PROTEIN 171"/>
    <property type="match status" value="1"/>
</dbReference>
<sequence>MPIESARPRHGKRVKHKDPVSTLRASHPRAVAQTAQNSQEEINRLRDVIDQLQRDRRDGERQTSDDFTFTAELRWKINQLEKEKLDFTSKNNEEVSQYEVQVARLRAQVERGEAQRQTMEYNVAVVKRDAAVERRNAEEKMNDLRNDNRRLDGVCVCVCFTDVQSPDVYLCKY</sequence>
<keyword evidence="1" id="KW-0175">Coiled coil</keyword>
<dbReference type="InterPro" id="IPR038820">
    <property type="entry name" value="CCDC171"/>
</dbReference>
<reference evidence="3 4" key="1">
    <citation type="submission" date="2018-03" db="EMBL/GenBank/DDBJ databases">
        <title>Draft genome sequence of Rohu Carp (Labeo rohita).</title>
        <authorList>
            <person name="Das P."/>
            <person name="Kushwaha B."/>
            <person name="Joshi C.G."/>
            <person name="Kumar D."/>
            <person name="Nagpure N.S."/>
            <person name="Sahoo L."/>
            <person name="Das S.P."/>
            <person name="Bit A."/>
            <person name="Patnaik S."/>
            <person name="Meher P.K."/>
            <person name="Jayasankar P."/>
            <person name="Koringa P.G."/>
            <person name="Patel N.V."/>
            <person name="Hinsu A.T."/>
            <person name="Kumar R."/>
            <person name="Pandey M."/>
            <person name="Agarwal S."/>
            <person name="Srivastava S."/>
            <person name="Singh M."/>
            <person name="Iquebal M.A."/>
            <person name="Jaiswal S."/>
            <person name="Angadi U.B."/>
            <person name="Kumar N."/>
            <person name="Raza M."/>
            <person name="Shah T.M."/>
            <person name="Rai A."/>
            <person name="Jena J.K."/>
        </authorList>
    </citation>
    <scope>NUCLEOTIDE SEQUENCE [LARGE SCALE GENOMIC DNA]</scope>
    <source>
        <strain evidence="3">DASCIFA01</strain>
        <tissue evidence="3">Testis</tissue>
    </source>
</reference>
<evidence type="ECO:0000313" key="4">
    <source>
        <dbReference type="Proteomes" id="UP000290572"/>
    </source>
</evidence>
<accession>A0A498LSR1</accession>